<accession>A0ABQ5JML5</accession>
<sequence length="327" mass="36084">MTQRVTIADIAKRTGLASSTVSRALRDSPRVKLATRQRVQQIANELNFRPNTLAQSMRNQRTNAVGVVVSNILNPYFTELLRGISDELSRVGDHLILFNTDEQAIKETNVLKTLTGQMVDGLIVASTGGIDNYEDLTETTPTVFVDRLPNTASINRYDAILTDNPTAAAGLTQCLLDSGAHRVGFLGGQVTFSANERLNGYQQALLTNQLPAKRNLVRYTDYTLATTTHAVHELQQQAHVDSLLVTDTVILAQVLTALHAMAQPITLKLATFDYLPWFDFLQVPLVAAQQATYQMGHAAVTTLLQRIAQPDVPITLTRFPVTYHQNF</sequence>
<dbReference type="RefSeq" id="WP_407883252.1">
    <property type="nucleotide sequence ID" value="NZ_BQXO01000002.1"/>
</dbReference>
<organism evidence="6 7">
    <name type="scientific">Furfurilactobacillus curtus</name>
    <dbReference type="NCBI Taxonomy" id="1746200"/>
    <lineage>
        <taxon>Bacteria</taxon>
        <taxon>Bacillati</taxon>
        <taxon>Bacillota</taxon>
        <taxon>Bacilli</taxon>
        <taxon>Lactobacillales</taxon>
        <taxon>Lactobacillaceae</taxon>
        <taxon>Furfurilactobacillus</taxon>
    </lineage>
</organism>
<dbReference type="SMART" id="SM00354">
    <property type="entry name" value="HTH_LACI"/>
    <property type="match status" value="1"/>
</dbReference>
<comment type="caution">
    <text evidence="6">The sequence shown here is derived from an EMBL/GenBank/DDBJ whole genome shotgun (WGS) entry which is preliminary data.</text>
</comment>
<dbReference type="EMBL" id="BQXO01000002">
    <property type="protein sequence ID" value="GKT05751.1"/>
    <property type="molecule type" value="Genomic_DNA"/>
</dbReference>
<dbReference type="SUPFAM" id="SSF53822">
    <property type="entry name" value="Periplasmic binding protein-like I"/>
    <property type="match status" value="1"/>
</dbReference>
<keyword evidence="4" id="KW-0804">Transcription</keyword>
<evidence type="ECO:0000256" key="1">
    <source>
        <dbReference type="ARBA" id="ARBA00022491"/>
    </source>
</evidence>
<evidence type="ECO:0000259" key="5">
    <source>
        <dbReference type="PROSITE" id="PS50932"/>
    </source>
</evidence>
<evidence type="ECO:0000256" key="4">
    <source>
        <dbReference type="ARBA" id="ARBA00023163"/>
    </source>
</evidence>
<protein>
    <submittedName>
        <fullName evidence="6">LacI family transcriptional regulator</fullName>
    </submittedName>
</protein>
<dbReference type="InterPro" id="IPR000843">
    <property type="entry name" value="HTH_LacI"/>
</dbReference>
<dbReference type="Gene3D" id="3.40.50.2300">
    <property type="match status" value="2"/>
</dbReference>
<dbReference type="SUPFAM" id="SSF47413">
    <property type="entry name" value="lambda repressor-like DNA-binding domains"/>
    <property type="match status" value="1"/>
</dbReference>
<dbReference type="InterPro" id="IPR001761">
    <property type="entry name" value="Peripla_BP/Lac1_sug-bd_dom"/>
</dbReference>
<evidence type="ECO:0000313" key="6">
    <source>
        <dbReference type="EMBL" id="GKT05751.1"/>
    </source>
</evidence>
<dbReference type="CDD" id="cd01392">
    <property type="entry name" value="HTH_LacI"/>
    <property type="match status" value="1"/>
</dbReference>
<dbReference type="InterPro" id="IPR010982">
    <property type="entry name" value="Lambda_DNA-bd_dom_sf"/>
</dbReference>
<evidence type="ECO:0000256" key="3">
    <source>
        <dbReference type="ARBA" id="ARBA00023125"/>
    </source>
</evidence>
<proteinExistence type="predicted"/>
<evidence type="ECO:0000256" key="2">
    <source>
        <dbReference type="ARBA" id="ARBA00023015"/>
    </source>
</evidence>
<dbReference type="InterPro" id="IPR028082">
    <property type="entry name" value="Peripla_BP_I"/>
</dbReference>
<name>A0ABQ5JML5_9LACO</name>
<dbReference type="PANTHER" id="PTHR30146:SF148">
    <property type="entry name" value="HTH-TYPE TRANSCRIPTIONAL REPRESSOR PURR-RELATED"/>
    <property type="match status" value="1"/>
</dbReference>
<keyword evidence="3" id="KW-0238">DNA-binding</keyword>
<dbReference type="PROSITE" id="PS50932">
    <property type="entry name" value="HTH_LACI_2"/>
    <property type="match status" value="1"/>
</dbReference>
<keyword evidence="2" id="KW-0805">Transcription regulation</keyword>
<feature type="domain" description="HTH lacI-type" evidence="5">
    <location>
        <begin position="5"/>
        <end position="59"/>
    </location>
</feature>
<gene>
    <name evidence="6" type="ORF">JCM31185_10390</name>
</gene>
<evidence type="ECO:0000313" key="7">
    <source>
        <dbReference type="Proteomes" id="UP001628078"/>
    </source>
</evidence>
<reference evidence="6 7" key="1">
    <citation type="submission" date="2022-03" db="EMBL/GenBank/DDBJ databases">
        <title>Draft genome sequence of Furfurilactobacillus curtus JCM 31185.</title>
        <authorList>
            <person name="Suzuki S."/>
            <person name="Endo A."/>
            <person name="Kajikawa A."/>
        </authorList>
    </citation>
    <scope>NUCLEOTIDE SEQUENCE [LARGE SCALE GENOMIC DNA]</scope>
    <source>
        <strain evidence="6 7">JCM 31185</strain>
    </source>
</reference>
<keyword evidence="7" id="KW-1185">Reference proteome</keyword>
<dbReference type="Gene3D" id="1.10.260.40">
    <property type="entry name" value="lambda repressor-like DNA-binding domains"/>
    <property type="match status" value="1"/>
</dbReference>
<keyword evidence="1" id="KW-0678">Repressor</keyword>
<dbReference type="Pfam" id="PF00532">
    <property type="entry name" value="Peripla_BP_1"/>
    <property type="match status" value="1"/>
</dbReference>
<dbReference type="PANTHER" id="PTHR30146">
    <property type="entry name" value="LACI-RELATED TRANSCRIPTIONAL REPRESSOR"/>
    <property type="match status" value="1"/>
</dbReference>
<dbReference type="Proteomes" id="UP001628078">
    <property type="component" value="Unassembled WGS sequence"/>
</dbReference>
<dbReference type="Pfam" id="PF00356">
    <property type="entry name" value="LacI"/>
    <property type="match status" value="1"/>
</dbReference>